<protein>
    <submittedName>
        <fullName evidence="1">Uncharacterized protein</fullName>
    </submittedName>
</protein>
<organism evidence="1 2">
    <name type="scientific">Rhizophagus irregularis (strain DAOM 181602 / DAOM 197198 / MUCL 43194)</name>
    <name type="common">Arbuscular mycorrhizal fungus</name>
    <name type="synonym">Glomus intraradices</name>
    <dbReference type="NCBI Taxonomy" id="747089"/>
    <lineage>
        <taxon>Eukaryota</taxon>
        <taxon>Fungi</taxon>
        <taxon>Fungi incertae sedis</taxon>
        <taxon>Mucoromycota</taxon>
        <taxon>Glomeromycotina</taxon>
        <taxon>Glomeromycetes</taxon>
        <taxon>Glomerales</taxon>
        <taxon>Glomeraceae</taxon>
        <taxon>Rhizophagus</taxon>
    </lineage>
</organism>
<name>A0A2P4QFQ0_RHIID</name>
<reference evidence="1 2" key="1">
    <citation type="journal article" date="2013" name="Proc. Natl. Acad. Sci. U.S.A.">
        <title>Genome of an arbuscular mycorrhizal fungus provides insight into the oldest plant symbiosis.</title>
        <authorList>
            <person name="Tisserant E."/>
            <person name="Malbreil M."/>
            <person name="Kuo A."/>
            <person name="Kohler A."/>
            <person name="Symeonidi A."/>
            <person name="Balestrini R."/>
            <person name="Charron P."/>
            <person name="Duensing N."/>
            <person name="Frei Dit Frey N."/>
            <person name="Gianinazzi-Pearson V."/>
            <person name="Gilbert L.B."/>
            <person name="Handa Y."/>
            <person name="Herr J.R."/>
            <person name="Hijri M."/>
            <person name="Koul R."/>
            <person name="Kawaguchi M."/>
            <person name="Krajinski F."/>
            <person name="Lammers P.J."/>
            <person name="Masclaux F.G."/>
            <person name="Murat C."/>
            <person name="Morin E."/>
            <person name="Ndikumana S."/>
            <person name="Pagni M."/>
            <person name="Petitpierre D."/>
            <person name="Requena N."/>
            <person name="Rosikiewicz P."/>
            <person name="Riley R."/>
            <person name="Saito K."/>
            <person name="San Clemente H."/>
            <person name="Shapiro H."/>
            <person name="van Tuinen D."/>
            <person name="Becard G."/>
            <person name="Bonfante P."/>
            <person name="Paszkowski U."/>
            <person name="Shachar-Hill Y.Y."/>
            <person name="Tuskan G.A."/>
            <person name="Young P.W."/>
            <person name="Sanders I.R."/>
            <person name="Henrissat B."/>
            <person name="Rensing S.A."/>
            <person name="Grigoriev I.V."/>
            <person name="Corradi N."/>
            <person name="Roux C."/>
            <person name="Martin F."/>
        </authorList>
    </citation>
    <scope>NUCLEOTIDE SEQUENCE [LARGE SCALE GENOMIC DNA]</scope>
    <source>
        <strain evidence="1 2">DAOM 197198</strain>
    </source>
</reference>
<dbReference type="Proteomes" id="UP000018888">
    <property type="component" value="Unassembled WGS sequence"/>
</dbReference>
<keyword evidence="2" id="KW-1185">Reference proteome</keyword>
<dbReference type="VEuPathDB" id="FungiDB:RhiirFUN_006934"/>
<accession>A0A2P4QFQ0</accession>
<sequence>MNQTDSLMMPLFRRKDLIKISRINHHSILTTKLHRNSQVITESIRTIIIPKEENHRSWKTSIKVDSHSARVKSYHFPYKDCWKTDTIQTLIGTRLWIILKDKLGITRILSRMATSTAIRYCSVILQRSQQFESNRIFSRNTETSRFRCDLRTRPTDTLFYFKYFYSFEKNGKAQTCYRSSQSQPICYLSTLQNEEFRFNQVIKTILFYMSTFWLNDKFSNLYEDSETDYKDGESKRDTEILAHTLSKDRLSRLPDKFKINEPETFKTNVLLSGKKQRSFKTTGVTKKISNQATNSDNSENMDDSELSSRQIQHLICEKCFEEISIKFTKNMSFCHVNMLCTITAL</sequence>
<dbReference type="EMBL" id="AUPC02000050">
    <property type="protein sequence ID" value="POG76447.1"/>
    <property type="molecule type" value="Genomic_DNA"/>
</dbReference>
<reference evidence="1 2" key="2">
    <citation type="journal article" date="2018" name="New Phytol.">
        <title>High intraspecific genome diversity in the model arbuscular mycorrhizal symbiont Rhizophagus irregularis.</title>
        <authorList>
            <person name="Chen E.C.H."/>
            <person name="Morin E."/>
            <person name="Beaudet D."/>
            <person name="Noel J."/>
            <person name="Yildirir G."/>
            <person name="Ndikumana S."/>
            <person name="Charron P."/>
            <person name="St-Onge C."/>
            <person name="Giorgi J."/>
            <person name="Kruger M."/>
            <person name="Marton T."/>
            <person name="Ropars J."/>
            <person name="Grigoriev I.V."/>
            <person name="Hainaut M."/>
            <person name="Henrissat B."/>
            <person name="Roux C."/>
            <person name="Martin F."/>
            <person name="Corradi N."/>
        </authorList>
    </citation>
    <scope>NUCLEOTIDE SEQUENCE [LARGE SCALE GENOMIC DNA]</scope>
    <source>
        <strain evidence="1 2">DAOM 197198</strain>
    </source>
</reference>
<evidence type="ECO:0000313" key="1">
    <source>
        <dbReference type="EMBL" id="POG76447.1"/>
    </source>
</evidence>
<proteinExistence type="predicted"/>
<evidence type="ECO:0000313" key="2">
    <source>
        <dbReference type="Proteomes" id="UP000018888"/>
    </source>
</evidence>
<dbReference type="AlphaFoldDB" id="A0A2P4QFQ0"/>
<gene>
    <name evidence="1" type="ORF">GLOIN_2v1769051</name>
</gene>
<comment type="caution">
    <text evidence="1">The sequence shown here is derived from an EMBL/GenBank/DDBJ whole genome shotgun (WGS) entry which is preliminary data.</text>
</comment>